<dbReference type="VEuPathDB" id="VectorBase:RSAN_025939"/>
<dbReference type="InterPro" id="IPR027417">
    <property type="entry name" value="P-loop_NTPase"/>
</dbReference>
<dbReference type="GO" id="GO:0140359">
    <property type="term" value="F:ABC-type transporter activity"/>
    <property type="evidence" value="ECO:0007669"/>
    <property type="project" value="InterPro"/>
</dbReference>
<keyword evidence="1" id="KW-0547">Nucleotide-binding</keyword>
<evidence type="ECO:0000256" key="1">
    <source>
        <dbReference type="ARBA" id="ARBA00022741"/>
    </source>
</evidence>
<dbReference type="SMART" id="SM00382">
    <property type="entry name" value="AAA"/>
    <property type="match status" value="1"/>
</dbReference>
<dbReference type="GO" id="GO:0016020">
    <property type="term" value="C:membrane"/>
    <property type="evidence" value="ECO:0007669"/>
    <property type="project" value="InterPro"/>
</dbReference>
<dbReference type="GO" id="GO:0005319">
    <property type="term" value="F:lipid transporter activity"/>
    <property type="evidence" value="ECO:0007669"/>
    <property type="project" value="TreeGrafter"/>
</dbReference>
<sequence>MLEAYVFLLQSDQDLHVVCASLPPCAMPLAVIKVIVLEWVHHTCDYMDSLPLENSTALDAFCKDTEDFLGAYEVDRFAGLLKAPIDLCCEATHVGQPVNWSPSQITSPAVGLETYFLISEALLLFIWLSCYNSGRFFHVDTVRQIAEQRPLDTEVTKEAVQVHQICDRKALSEHALVVEDVHKWFEDDYAVCSFNLTLSQDECFGLLGVHGCGKTAVAQMLAGLVRPSLGECHMGLLDMSESPRAWQSRVGLCPQEDALMGVFSGYETLSFFARLRGVDEEKIDKLVDSVASVTDLGKHASKLCQTYSGGMRRKLSTALAIIGAPRVVILDDATSGVDMCGRQMIYDALRGITRTSASAVILTSRSAEECEAACSRVGFMACGELKALGSMERMRTKFSKGCTLTFAIHERITQYLIENVDKAVTHVFPGARQADCREGVFVYFIPYKLPWSHVFSRIGKLRHWFRFESLLVAESSLDELFLGMARAELAEDAAVAKQAAKDASYGDFAGDPWGREPKERYRPRQRVREAHNLKQRTTLQPFTMYQTLS</sequence>
<reference evidence="4" key="1">
    <citation type="journal article" date="2020" name="Cell">
        <title>Large-Scale Comparative Analyses of Tick Genomes Elucidate Their Genetic Diversity and Vector Capacities.</title>
        <authorList>
            <consortium name="Tick Genome and Microbiome Consortium (TIGMIC)"/>
            <person name="Jia N."/>
            <person name="Wang J."/>
            <person name="Shi W."/>
            <person name="Du L."/>
            <person name="Sun Y."/>
            <person name="Zhan W."/>
            <person name="Jiang J.F."/>
            <person name="Wang Q."/>
            <person name="Zhang B."/>
            <person name="Ji P."/>
            <person name="Bell-Sakyi L."/>
            <person name="Cui X.M."/>
            <person name="Yuan T.T."/>
            <person name="Jiang B.G."/>
            <person name="Yang W.F."/>
            <person name="Lam T.T."/>
            <person name="Chang Q.C."/>
            <person name="Ding S.J."/>
            <person name="Wang X.J."/>
            <person name="Zhu J.G."/>
            <person name="Ruan X.D."/>
            <person name="Zhao L."/>
            <person name="Wei J.T."/>
            <person name="Ye R.Z."/>
            <person name="Que T.C."/>
            <person name="Du C.H."/>
            <person name="Zhou Y.H."/>
            <person name="Cheng J.X."/>
            <person name="Dai P.F."/>
            <person name="Guo W.B."/>
            <person name="Han X.H."/>
            <person name="Huang E.J."/>
            <person name="Li L.F."/>
            <person name="Wei W."/>
            <person name="Gao Y.C."/>
            <person name="Liu J.Z."/>
            <person name="Shao H.Z."/>
            <person name="Wang X."/>
            <person name="Wang C.C."/>
            <person name="Yang T.C."/>
            <person name="Huo Q.B."/>
            <person name="Li W."/>
            <person name="Chen H.Y."/>
            <person name="Chen S.E."/>
            <person name="Zhou L.G."/>
            <person name="Ni X.B."/>
            <person name="Tian J.H."/>
            <person name="Sheng Y."/>
            <person name="Liu T."/>
            <person name="Pan Y.S."/>
            <person name="Xia L.Y."/>
            <person name="Li J."/>
            <person name="Zhao F."/>
            <person name="Cao W.C."/>
        </authorList>
    </citation>
    <scope>NUCLEOTIDE SEQUENCE</scope>
    <source>
        <strain evidence="4">Rsan-2018</strain>
    </source>
</reference>
<keyword evidence="2" id="KW-0067">ATP-binding</keyword>
<keyword evidence="5" id="KW-1185">Reference proteome</keyword>
<dbReference type="Pfam" id="PF00005">
    <property type="entry name" value="ABC_tran"/>
    <property type="match status" value="1"/>
</dbReference>
<dbReference type="EMBL" id="JABSTV010001246">
    <property type="protein sequence ID" value="KAH7975583.1"/>
    <property type="molecule type" value="Genomic_DNA"/>
</dbReference>
<dbReference type="PROSITE" id="PS50893">
    <property type="entry name" value="ABC_TRANSPORTER_2"/>
    <property type="match status" value="1"/>
</dbReference>
<dbReference type="GO" id="GO:0005524">
    <property type="term" value="F:ATP binding"/>
    <property type="evidence" value="ECO:0007669"/>
    <property type="project" value="UniProtKB-KW"/>
</dbReference>
<proteinExistence type="predicted"/>
<dbReference type="Gene3D" id="3.40.50.300">
    <property type="entry name" value="P-loop containing nucleotide triphosphate hydrolases"/>
    <property type="match status" value="1"/>
</dbReference>
<accession>A0A9D4T6U4</accession>
<evidence type="ECO:0000256" key="2">
    <source>
        <dbReference type="ARBA" id="ARBA00022840"/>
    </source>
</evidence>
<dbReference type="CDD" id="cd03263">
    <property type="entry name" value="ABC_subfamily_A"/>
    <property type="match status" value="1"/>
</dbReference>
<feature type="domain" description="ABC transporter" evidence="3">
    <location>
        <begin position="176"/>
        <end position="407"/>
    </location>
</feature>
<organism evidence="4 5">
    <name type="scientific">Rhipicephalus sanguineus</name>
    <name type="common">Brown dog tick</name>
    <name type="synonym">Ixodes sanguineus</name>
    <dbReference type="NCBI Taxonomy" id="34632"/>
    <lineage>
        <taxon>Eukaryota</taxon>
        <taxon>Metazoa</taxon>
        <taxon>Ecdysozoa</taxon>
        <taxon>Arthropoda</taxon>
        <taxon>Chelicerata</taxon>
        <taxon>Arachnida</taxon>
        <taxon>Acari</taxon>
        <taxon>Parasitiformes</taxon>
        <taxon>Ixodida</taxon>
        <taxon>Ixodoidea</taxon>
        <taxon>Ixodidae</taxon>
        <taxon>Rhipicephalinae</taxon>
        <taxon>Rhipicephalus</taxon>
        <taxon>Rhipicephalus</taxon>
    </lineage>
</organism>
<dbReference type="PANTHER" id="PTHR19229:SF250">
    <property type="entry name" value="ABC TRANSPORTER DOMAIN-CONTAINING PROTEIN-RELATED"/>
    <property type="match status" value="1"/>
</dbReference>
<evidence type="ECO:0000313" key="5">
    <source>
        <dbReference type="Proteomes" id="UP000821837"/>
    </source>
</evidence>
<dbReference type="InterPro" id="IPR026082">
    <property type="entry name" value="ABCA"/>
</dbReference>
<dbReference type="SUPFAM" id="SSF52540">
    <property type="entry name" value="P-loop containing nucleoside triphosphate hydrolases"/>
    <property type="match status" value="1"/>
</dbReference>
<evidence type="ECO:0000313" key="4">
    <source>
        <dbReference type="EMBL" id="KAH7975583.1"/>
    </source>
</evidence>
<name>A0A9D4T6U4_RHISA</name>
<dbReference type="AlphaFoldDB" id="A0A9D4T6U4"/>
<dbReference type="Proteomes" id="UP000821837">
    <property type="component" value="Chromosome 10"/>
</dbReference>
<dbReference type="InterPro" id="IPR003439">
    <property type="entry name" value="ABC_transporter-like_ATP-bd"/>
</dbReference>
<protein>
    <recommendedName>
        <fullName evidence="3">ABC transporter domain-containing protein</fullName>
    </recommendedName>
</protein>
<reference evidence="4" key="2">
    <citation type="submission" date="2021-09" db="EMBL/GenBank/DDBJ databases">
        <authorList>
            <person name="Jia N."/>
            <person name="Wang J."/>
            <person name="Shi W."/>
            <person name="Du L."/>
            <person name="Sun Y."/>
            <person name="Zhan W."/>
            <person name="Jiang J."/>
            <person name="Wang Q."/>
            <person name="Zhang B."/>
            <person name="Ji P."/>
            <person name="Sakyi L.B."/>
            <person name="Cui X."/>
            <person name="Yuan T."/>
            <person name="Jiang B."/>
            <person name="Yang W."/>
            <person name="Lam T.T.-Y."/>
            <person name="Chang Q."/>
            <person name="Ding S."/>
            <person name="Wang X."/>
            <person name="Zhu J."/>
            <person name="Ruan X."/>
            <person name="Zhao L."/>
            <person name="Wei J."/>
            <person name="Que T."/>
            <person name="Du C."/>
            <person name="Cheng J."/>
            <person name="Dai P."/>
            <person name="Han X."/>
            <person name="Huang E."/>
            <person name="Gao Y."/>
            <person name="Liu J."/>
            <person name="Shao H."/>
            <person name="Ye R."/>
            <person name="Li L."/>
            <person name="Wei W."/>
            <person name="Wang X."/>
            <person name="Wang C."/>
            <person name="Huo Q."/>
            <person name="Li W."/>
            <person name="Guo W."/>
            <person name="Chen H."/>
            <person name="Chen S."/>
            <person name="Zhou L."/>
            <person name="Zhou L."/>
            <person name="Ni X."/>
            <person name="Tian J."/>
            <person name="Zhou Y."/>
            <person name="Sheng Y."/>
            <person name="Liu T."/>
            <person name="Pan Y."/>
            <person name="Xia L."/>
            <person name="Li J."/>
            <person name="Zhao F."/>
            <person name="Cao W."/>
        </authorList>
    </citation>
    <scope>NUCLEOTIDE SEQUENCE</scope>
    <source>
        <strain evidence="4">Rsan-2018</strain>
        <tissue evidence="4">Larvae</tissue>
    </source>
</reference>
<dbReference type="PANTHER" id="PTHR19229">
    <property type="entry name" value="ATP-BINDING CASSETTE TRANSPORTER SUBFAMILY A ABCA"/>
    <property type="match status" value="1"/>
</dbReference>
<gene>
    <name evidence="4" type="ORF">HPB52_003533</name>
</gene>
<dbReference type="InterPro" id="IPR003593">
    <property type="entry name" value="AAA+_ATPase"/>
</dbReference>
<evidence type="ECO:0000259" key="3">
    <source>
        <dbReference type="PROSITE" id="PS50893"/>
    </source>
</evidence>
<dbReference type="GO" id="GO:0016887">
    <property type="term" value="F:ATP hydrolysis activity"/>
    <property type="evidence" value="ECO:0007669"/>
    <property type="project" value="InterPro"/>
</dbReference>
<comment type="caution">
    <text evidence="4">The sequence shown here is derived from an EMBL/GenBank/DDBJ whole genome shotgun (WGS) entry which is preliminary data.</text>
</comment>